<evidence type="ECO:0000256" key="1">
    <source>
        <dbReference type="SAM" id="MobiDB-lite"/>
    </source>
</evidence>
<feature type="region of interest" description="Disordered" evidence="1">
    <location>
        <begin position="152"/>
        <end position="209"/>
    </location>
</feature>
<name>A0ABM9JYC9_9RALS</name>
<sequence>MTRLTDSHKTTRYLRESSCPEIQGAAPRAAHCRNTRALTPEPGKFIVIALIRAATTESLPSSFGKFARHGRPAATLTGVTVLYAQQRNNQARNTSTVTTRPSMSSTTKKGIAGAVIGAVVCSIFLPGVGTLVGAGIGTALALGISSLSKKARKDSSAAPKQHPPSPASQQSPQATPATPIRSDEMSSQATRLPVRADASQAGPVLHQQQ</sequence>
<dbReference type="Proteomes" id="UP001189813">
    <property type="component" value="Unassembled WGS sequence"/>
</dbReference>
<keyword evidence="4" id="KW-1185">Reference proteome</keyword>
<comment type="caution">
    <text evidence="3">The sequence shown here is derived from an EMBL/GenBank/DDBJ whole genome shotgun (WGS) entry which is preliminary data.</text>
</comment>
<evidence type="ECO:0000313" key="3">
    <source>
        <dbReference type="EMBL" id="CAJ0808372.1"/>
    </source>
</evidence>
<dbReference type="EMBL" id="CATZBU010000019">
    <property type="protein sequence ID" value="CAJ0808372.1"/>
    <property type="molecule type" value="Genomic_DNA"/>
</dbReference>
<accession>A0ABM9JYC9</accession>
<feature type="transmembrane region" description="Helical" evidence="2">
    <location>
        <begin position="111"/>
        <end position="144"/>
    </location>
</feature>
<feature type="compositionally biased region" description="Low complexity" evidence="1">
    <location>
        <begin position="167"/>
        <end position="179"/>
    </location>
</feature>
<evidence type="ECO:0008006" key="5">
    <source>
        <dbReference type="Google" id="ProtNLM"/>
    </source>
</evidence>
<evidence type="ECO:0000313" key="4">
    <source>
        <dbReference type="Proteomes" id="UP001189813"/>
    </source>
</evidence>
<organism evidence="3 4">
    <name type="scientific">Ralstonia psammae</name>
    <dbReference type="NCBI Taxonomy" id="3058598"/>
    <lineage>
        <taxon>Bacteria</taxon>
        <taxon>Pseudomonadati</taxon>
        <taxon>Pseudomonadota</taxon>
        <taxon>Betaproteobacteria</taxon>
        <taxon>Burkholderiales</taxon>
        <taxon>Burkholderiaceae</taxon>
        <taxon>Ralstonia</taxon>
    </lineage>
</organism>
<keyword evidence="2" id="KW-1133">Transmembrane helix</keyword>
<proteinExistence type="predicted"/>
<reference evidence="3 4" key="1">
    <citation type="submission" date="2023-07" db="EMBL/GenBank/DDBJ databases">
        <authorList>
            <person name="Peeters C."/>
        </authorList>
    </citation>
    <scope>NUCLEOTIDE SEQUENCE [LARGE SCALE GENOMIC DNA]</scope>
    <source>
        <strain evidence="3 4">LMG 19083</strain>
    </source>
</reference>
<gene>
    <name evidence="3" type="ORF">LMG19083_04696</name>
</gene>
<protein>
    <recommendedName>
        <fullName evidence="5">Transmembrane protein</fullName>
    </recommendedName>
</protein>
<keyword evidence="2" id="KW-0472">Membrane</keyword>
<keyword evidence="2" id="KW-0812">Transmembrane</keyword>
<evidence type="ECO:0000256" key="2">
    <source>
        <dbReference type="SAM" id="Phobius"/>
    </source>
</evidence>